<dbReference type="PANTHER" id="PTHR30303">
    <property type="entry name" value="HYDROGENASE ISOENZYMES FORMATION PROTEIN HYPE"/>
    <property type="match status" value="1"/>
</dbReference>
<dbReference type="InterPro" id="IPR036676">
    <property type="entry name" value="PurM-like_C_sf"/>
</dbReference>
<sequence length="373" mass="40279">MRIGKVKESILKRSVLRQLHNHSEKGSPAPGEDAGVLFMPEFMPEFTQGFSGKNGVAMAVNPVEGWTFAAKRAVYGAVNSMLAAGAAPKAISLSILMPEEAEEKQLKALIKEIDSLCMQENILVLSGHTAVSPYVSTLILSVTAMGSITENRKDITANKGSITRNKESILVSKESIADSKGNTKQIAVGNADLDLVVAGTVGREGAAMLAAEYAKRLEERYAPSYVEAAKHLFDDGSMTAVEDILQEKEVVSVHDVREGGIFAALWEMAAAANVGLSIDLKNIPIKQHTIEVCEYFNLNPYMLRSGGTLLLACASGARIVEQLQKAGVAAAVIGQTTSGNDRLIRYDDEARFLEPPKMDEYYKVQVDISEICK</sequence>
<dbReference type="GO" id="GO:0051604">
    <property type="term" value="P:protein maturation"/>
    <property type="evidence" value="ECO:0007669"/>
    <property type="project" value="TreeGrafter"/>
</dbReference>
<dbReference type="PANTHER" id="PTHR30303:SF4">
    <property type="entry name" value="HYDROGENASE EXPRESSION_FORMATION PROTEIN HYPE"/>
    <property type="match status" value="1"/>
</dbReference>
<organism evidence="4 5">
    <name type="scientific">Anaerobutyricum hallii</name>
    <dbReference type="NCBI Taxonomy" id="39488"/>
    <lineage>
        <taxon>Bacteria</taxon>
        <taxon>Bacillati</taxon>
        <taxon>Bacillota</taxon>
        <taxon>Clostridia</taxon>
        <taxon>Lachnospirales</taxon>
        <taxon>Lachnospiraceae</taxon>
        <taxon>Anaerobutyricum</taxon>
    </lineage>
</organism>
<dbReference type="AlphaFoldDB" id="A0A174DLJ9"/>
<evidence type="ECO:0000313" key="4">
    <source>
        <dbReference type="EMBL" id="CUO24926.1"/>
    </source>
</evidence>
<evidence type="ECO:0000313" key="5">
    <source>
        <dbReference type="Proteomes" id="UP000095679"/>
    </source>
</evidence>
<evidence type="ECO:0000256" key="1">
    <source>
        <dbReference type="ARBA" id="ARBA00006243"/>
    </source>
</evidence>
<accession>A0A174DLJ9</accession>
<dbReference type="Gene3D" id="3.90.650.10">
    <property type="entry name" value="PurM-like C-terminal domain"/>
    <property type="match status" value="1"/>
</dbReference>
<comment type="similarity">
    <text evidence="1">Belongs to the HypE family.</text>
</comment>
<name>A0A174DLJ9_9FIRM</name>
<dbReference type="SUPFAM" id="SSF56042">
    <property type="entry name" value="PurM C-terminal domain-like"/>
    <property type="match status" value="1"/>
</dbReference>
<evidence type="ECO:0000259" key="2">
    <source>
        <dbReference type="Pfam" id="PF00586"/>
    </source>
</evidence>
<feature type="domain" description="PurM-like C-terminal" evidence="3">
    <location>
        <begin position="195"/>
        <end position="340"/>
    </location>
</feature>
<dbReference type="Pfam" id="PF00586">
    <property type="entry name" value="AIRS"/>
    <property type="match status" value="1"/>
</dbReference>
<dbReference type="InterPro" id="IPR011854">
    <property type="entry name" value="HypE"/>
</dbReference>
<dbReference type="Proteomes" id="UP000095679">
    <property type="component" value="Unassembled WGS sequence"/>
</dbReference>
<dbReference type="InterPro" id="IPR010918">
    <property type="entry name" value="PurM-like_C_dom"/>
</dbReference>
<dbReference type="Gene3D" id="3.30.1330.10">
    <property type="entry name" value="PurM-like, N-terminal domain"/>
    <property type="match status" value="1"/>
</dbReference>
<reference evidence="4 5" key="1">
    <citation type="submission" date="2015-09" db="EMBL/GenBank/DDBJ databases">
        <authorList>
            <consortium name="Pathogen Informatics"/>
        </authorList>
    </citation>
    <scope>NUCLEOTIDE SEQUENCE [LARGE SCALE GENOMIC DNA]</scope>
    <source>
        <strain evidence="4 5">2789STDY5834835</strain>
    </source>
</reference>
<dbReference type="RefSeq" id="WP_055298575.1">
    <property type="nucleotide sequence ID" value="NZ_BLYK01000051.1"/>
</dbReference>
<dbReference type="EMBL" id="CYZL01000010">
    <property type="protein sequence ID" value="CUO24926.1"/>
    <property type="molecule type" value="Genomic_DNA"/>
</dbReference>
<gene>
    <name evidence="4" type="primary">hypE_1</name>
    <name evidence="4" type="ORF">ERS852450_01461</name>
</gene>
<feature type="domain" description="PurM-like N-terminal" evidence="2">
    <location>
        <begin position="63"/>
        <end position="147"/>
    </location>
</feature>
<evidence type="ECO:0000259" key="3">
    <source>
        <dbReference type="Pfam" id="PF02769"/>
    </source>
</evidence>
<dbReference type="SUPFAM" id="SSF55326">
    <property type="entry name" value="PurM N-terminal domain-like"/>
    <property type="match status" value="1"/>
</dbReference>
<dbReference type="InterPro" id="IPR016188">
    <property type="entry name" value="PurM-like_N"/>
</dbReference>
<dbReference type="Pfam" id="PF02769">
    <property type="entry name" value="AIRS_C"/>
    <property type="match status" value="1"/>
</dbReference>
<dbReference type="InterPro" id="IPR036921">
    <property type="entry name" value="PurM-like_N_sf"/>
</dbReference>
<proteinExistence type="inferred from homology"/>
<protein>
    <submittedName>
        <fullName evidence="4">Hydrogenase isoenzymes formation protein hypE</fullName>
    </submittedName>
</protein>